<gene>
    <name evidence="2" type="ORF">SAMN06297144_1660</name>
</gene>
<dbReference type="RefSeq" id="WP_144033568.1">
    <property type="nucleotide sequence ID" value="NZ_OBMI01000002.1"/>
</dbReference>
<evidence type="ECO:0000313" key="2">
    <source>
        <dbReference type="EMBL" id="SOB86554.1"/>
    </source>
</evidence>
<accession>A0A285QYC6</accession>
<reference evidence="2 3" key="1">
    <citation type="submission" date="2017-07" db="EMBL/GenBank/DDBJ databases">
        <authorList>
            <person name="Sun Z.S."/>
            <person name="Albrecht U."/>
            <person name="Echele G."/>
            <person name="Lee C.C."/>
        </authorList>
    </citation>
    <scope>NUCLEOTIDE SEQUENCE [LARGE SCALE GENOMIC DNA]</scope>
    <source>
        <strain evidence="2 3">CGMCC 1.12672</strain>
    </source>
</reference>
<evidence type="ECO:0008006" key="4">
    <source>
        <dbReference type="Google" id="ProtNLM"/>
    </source>
</evidence>
<feature type="chain" id="PRO_5012086382" description="UrcA family protein" evidence="1">
    <location>
        <begin position="18"/>
        <end position="96"/>
    </location>
</feature>
<dbReference type="EMBL" id="OBMI01000002">
    <property type="protein sequence ID" value="SOB86554.1"/>
    <property type="molecule type" value="Genomic_DNA"/>
</dbReference>
<keyword evidence="1" id="KW-0732">Signal</keyword>
<evidence type="ECO:0000313" key="3">
    <source>
        <dbReference type="Proteomes" id="UP000219494"/>
    </source>
</evidence>
<dbReference type="Proteomes" id="UP000219494">
    <property type="component" value="Unassembled WGS sequence"/>
</dbReference>
<keyword evidence="3" id="KW-1185">Reference proteome</keyword>
<evidence type="ECO:0000256" key="1">
    <source>
        <dbReference type="SAM" id="SignalP"/>
    </source>
</evidence>
<feature type="signal peptide" evidence="1">
    <location>
        <begin position="1"/>
        <end position="17"/>
    </location>
</feature>
<dbReference type="AlphaFoldDB" id="A0A285QYC6"/>
<protein>
    <recommendedName>
        <fullName evidence="4">UrcA family protein</fullName>
    </recommendedName>
</protein>
<sequence>MRLVMLAVVVAATPVQAQTTGALDMGQLTGTLSMDAVTQAEARRAKGGRPFGAPAINPATRARLQASCRQMRRRGDAGTGLADYRRFDAMCRRYGY</sequence>
<organism evidence="2 3">
    <name type="scientific">Sphingomonas guangdongensis</name>
    <dbReference type="NCBI Taxonomy" id="1141890"/>
    <lineage>
        <taxon>Bacteria</taxon>
        <taxon>Pseudomonadati</taxon>
        <taxon>Pseudomonadota</taxon>
        <taxon>Alphaproteobacteria</taxon>
        <taxon>Sphingomonadales</taxon>
        <taxon>Sphingomonadaceae</taxon>
        <taxon>Sphingomonas</taxon>
    </lineage>
</organism>
<name>A0A285QYC6_9SPHN</name>
<proteinExistence type="predicted"/>